<keyword evidence="1" id="KW-0175">Coiled coil</keyword>
<dbReference type="Proteomes" id="UP000092445">
    <property type="component" value="Unassembled WGS sequence"/>
</dbReference>
<dbReference type="AlphaFoldDB" id="A0A1B0A645"/>
<sequence>MCLEENLQANIMQASTWQGTSMCRNFISIANFDYKILQEERAQLEQKCFEAGKKIALLEEEICNLRAEVTKLQDDLRRFNDW</sequence>
<dbReference type="STRING" id="7398.A0A1B0A645"/>
<keyword evidence="3" id="KW-1185">Reference proteome</keyword>
<evidence type="ECO:0000313" key="2">
    <source>
        <dbReference type="EnsemblMetazoa" id="GPAI035589-PA"/>
    </source>
</evidence>
<protein>
    <submittedName>
        <fullName evidence="2">Uncharacterized protein</fullName>
    </submittedName>
</protein>
<evidence type="ECO:0000256" key="1">
    <source>
        <dbReference type="SAM" id="Coils"/>
    </source>
</evidence>
<name>A0A1B0A645_GLOPL</name>
<accession>A0A1B0A645</accession>
<proteinExistence type="predicted"/>
<reference evidence="2" key="2">
    <citation type="submission" date="2020-05" db="UniProtKB">
        <authorList>
            <consortium name="EnsemblMetazoa"/>
        </authorList>
    </citation>
    <scope>IDENTIFICATION</scope>
    <source>
        <strain evidence="2">IAEA</strain>
    </source>
</reference>
<organism evidence="2 3">
    <name type="scientific">Glossina pallidipes</name>
    <name type="common">Tsetse fly</name>
    <dbReference type="NCBI Taxonomy" id="7398"/>
    <lineage>
        <taxon>Eukaryota</taxon>
        <taxon>Metazoa</taxon>
        <taxon>Ecdysozoa</taxon>
        <taxon>Arthropoda</taxon>
        <taxon>Hexapoda</taxon>
        <taxon>Insecta</taxon>
        <taxon>Pterygota</taxon>
        <taxon>Neoptera</taxon>
        <taxon>Endopterygota</taxon>
        <taxon>Diptera</taxon>
        <taxon>Brachycera</taxon>
        <taxon>Muscomorpha</taxon>
        <taxon>Hippoboscoidea</taxon>
        <taxon>Glossinidae</taxon>
        <taxon>Glossina</taxon>
    </lineage>
</organism>
<dbReference type="EnsemblMetazoa" id="GPAI035589-RA">
    <property type="protein sequence ID" value="GPAI035589-PA"/>
    <property type="gene ID" value="GPAI035589"/>
</dbReference>
<dbReference type="VEuPathDB" id="VectorBase:GPAI035589"/>
<reference evidence="3" key="1">
    <citation type="submission" date="2014-03" db="EMBL/GenBank/DDBJ databases">
        <authorList>
            <person name="Aksoy S."/>
            <person name="Warren W."/>
            <person name="Wilson R.K."/>
        </authorList>
    </citation>
    <scope>NUCLEOTIDE SEQUENCE [LARGE SCALE GENOMIC DNA]</scope>
    <source>
        <strain evidence="3">IAEA</strain>
    </source>
</reference>
<evidence type="ECO:0000313" key="3">
    <source>
        <dbReference type="Proteomes" id="UP000092445"/>
    </source>
</evidence>
<feature type="coiled-coil region" evidence="1">
    <location>
        <begin position="27"/>
        <end position="61"/>
    </location>
</feature>